<dbReference type="Proteomes" id="UP000004407">
    <property type="component" value="Unassembled WGS sequence"/>
</dbReference>
<evidence type="ECO:0000313" key="1">
    <source>
        <dbReference type="EMBL" id="EHJ37039.1"/>
    </source>
</evidence>
<organism evidence="1 2">
    <name type="scientific">Leyella stercorea DSM 18206</name>
    <dbReference type="NCBI Taxonomy" id="1002367"/>
    <lineage>
        <taxon>Bacteria</taxon>
        <taxon>Pseudomonadati</taxon>
        <taxon>Bacteroidota</taxon>
        <taxon>Bacteroidia</taxon>
        <taxon>Bacteroidales</taxon>
        <taxon>Prevotellaceae</taxon>
        <taxon>Leyella</taxon>
    </lineage>
</organism>
<dbReference type="HOGENOM" id="CLU_3171770_0_0_10"/>
<evidence type="ECO:0000313" key="2">
    <source>
        <dbReference type="Proteomes" id="UP000004407"/>
    </source>
</evidence>
<protein>
    <submittedName>
        <fullName evidence="1">Uncharacterized protein</fullName>
    </submittedName>
</protein>
<reference evidence="1 2" key="1">
    <citation type="submission" date="2011-08" db="EMBL/GenBank/DDBJ databases">
        <authorList>
            <person name="Weinstock G."/>
            <person name="Sodergren E."/>
            <person name="Clifton S."/>
            <person name="Fulton L."/>
            <person name="Fulton B."/>
            <person name="Courtney L."/>
            <person name="Fronick C."/>
            <person name="Harrison M."/>
            <person name="Strong C."/>
            <person name="Farmer C."/>
            <person name="Delahaunty K."/>
            <person name="Markovic C."/>
            <person name="Hall O."/>
            <person name="Minx P."/>
            <person name="Tomlinson C."/>
            <person name="Mitreva M."/>
            <person name="Hou S."/>
            <person name="Chen J."/>
            <person name="Wollam A."/>
            <person name="Pepin K.H."/>
            <person name="Johnson M."/>
            <person name="Bhonagiri V."/>
            <person name="Zhang X."/>
            <person name="Suruliraj S."/>
            <person name="Warren W."/>
            <person name="Chinwalla A."/>
            <person name="Mardis E.R."/>
            <person name="Wilson R.K."/>
        </authorList>
    </citation>
    <scope>NUCLEOTIDE SEQUENCE [LARGE SCALE GENOMIC DNA]</scope>
    <source>
        <strain evidence="1 2">DSM 18206</strain>
    </source>
</reference>
<dbReference type="EMBL" id="AFZZ01000218">
    <property type="protein sequence ID" value="EHJ37039.1"/>
    <property type="molecule type" value="Genomic_DNA"/>
</dbReference>
<sequence length="47" mass="5452">MTGIFVLFLFCSRPIYSSCFYSATKVLIFIRVAIVLPKNISFRLVIY</sequence>
<proteinExistence type="predicted"/>
<dbReference type="AlphaFoldDB" id="G6B0X8"/>
<name>G6B0X8_9BACT</name>
<gene>
    <name evidence="1" type="ORF">HMPREF0673_02546</name>
</gene>
<accession>G6B0X8</accession>
<comment type="caution">
    <text evidence="1">The sequence shown here is derived from an EMBL/GenBank/DDBJ whole genome shotgun (WGS) entry which is preliminary data.</text>
</comment>